<accession>A0A0M3HF09</accession>
<evidence type="ECO:0000313" key="2">
    <source>
        <dbReference type="Proteomes" id="UP000036681"/>
    </source>
</evidence>
<evidence type="ECO:0000313" key="3">
    <source>
        <dbReference type="WBParaSite" id="ALUE_0000010401-mRNA-1"/>
    </source>
</evidence>
<proteinExistence type="predicted"/>
<dbReference type="Proteomes" id="UP000036681">
    <property type="component" value="Unplaced"/>
</dbReference>
<evidence type="ECO:0000256" key="1">
    <source>
        <dbReference type="SAM" id="MobiDB-lite"/>
    </source>
</evidence>
<feature type="region of interest" description="Disordered" evidence="1">
    <location>
        <begin position="1"/>
        <end position="29"/>
    </location>
</feature>
<dbReference type="AlphaFoldDB" id="A0A0M3HF09"/>
<keyword evidence="2" id="KW-1185">Reference proteome</keyword>
<dbReference type="WBParaSite" id="ALUE_0000010401-mRNA-1">
    <property type="protein sequence ID" value="ALUE_0000010401-mRNA-1"/>
    <property type="gene ID" value="ALUE_0000010401"/>
</dbReference>
<reference evidence="3" key="1">
    <citation type="submission" date="2017-02" db="UniProtKB">
        <authorList>
            <consortium name="WormBaseParasite"/>
        </authorList>
    </citation>
    <scope>IDENTIFICATION</scope>
</reference>
<organism evidence="2 3">
    <name type="scientific">Ascaris lumbricoides</name>
    <name type="common">Giant roundworm</name>
    <dbReference type="NCBI Taxonomy" id="6252"/>
    <lineage>
        <taxon>Eukaryota</taxon>
        <taxon>Metazoa</taxon>
        <taxon>Ecdysozoa</taxon>
        <taxon>Nematoda</taxon>
        <taxon>Chromadorea</taxon>
        <taxon>Rhabditida</taxon>
        <taxon>Spirurina</taxon>
        <taxon>Ascaridomorpha</taxon>
        <taxon>Ascaridoidea</taxon>
        <taxon>Ascarididae</taxon>
        <taxon>Ascaris</taxon>
    </lineage>
</organism>
<feature type="compositionally biased region" description="Basic residues" evidence="1">
    <location>
        <begin position="179"/>
        <end position="191"/>
    </location>
</feature>
<sequence length="200" mass="23201">MVSGKTREKGGGEINGEIERSKEAKRPENDYIEPAVEWRMLWLIAKQPTPDENQVIAAVSAEADVISTLANSVKALPVTEDEIRRATVEDRLLQLVSTYIRGSWPKTITDPSLQCFYNRRRSVDSQRMSSSRRRRDQKQSDDLRTVFEMFDFQQPPQQPPDREHARPAEPSQADEQPKHVRRTRRRPRTPQHRTATKDVR</sequence>
<feature type="region of interest" description="Disordered" evidence="1">
    <location>
        <begin position="122"/>
        <end position="200"/>
    </location>
</feature>
<name>A0A0M3HF09_ASCLU</name>
<protein>
    <submittedName>
        <fullName evidence="3">Uncharacterized protein</fullName>
    </submittedName>
</protein>